<dbReference type="PATRIC" id="fig|396268.3.peg.204"/>
<evidence type="ECO:0000313" key="5">
    <source>
        <dbReference type="EMBL" id="KRN59165.1"/>
    </source>
</evidence>
<accession>A0A0R2IC91</accession>
<comment type="caution">
    <text evidence="5">The sequence shown here is derived from an EMBL/GenBank/DDBJ whole genome shotgun (WGS) entry which is preliminary data.</text>
</comment>
<evidence type="ECO:0000259" key="4">
    <source>
        <dbReference type="Pfam" id="PF25888"/>
    </source>
</evidence>
<feature type="compositionally biased region" description="Polar residues" evidence="2">
    <location>
        <begin position="272"/>
        <end position="294"/>
    </location>
</feature>
<dbReference type="InterPro" id="IPR006343">
    <property type="entry name" value="DnaB/C_C"/>
</dbReference>
<gene>
    <name evidence="5" type="ORF">IV45_GL000203</name>
</gene>
<feature type="region of interest" description="Disordered" evidence="2">
    <location>
        <begin position="272"/>
        <end position="300"/>
    </location>
</feature>
<dbReference type="OrthoDB" id="2082007at2"/>
<proteinExistence type="inferred from homology"/>
<comment type="similarity">
    <text evidence="1">Belongs to the DnaB/DnaD family.</text>
</comment>
<feature type="region of interest" description="Disordered" evidence="2">
    <location>
        <begin position="419"/>
        <end position="466"/>
    </location>
</feature>
<evidence type="ECO:0000313" key="6">
    <source>
        <dbReference type="Proteomes" id="UP000050934"/>
    </source>
</evidence>
<protein>
    <submittedName>
        <fullName evidence="5">Replication initiation and membrane attachment protein DnaB</fullName>
    </submittedName>
</protein>
<organism evidence="5 6">
    <name type="scientific">Limosilactobacillus secaliphilus</name>
    <dbReference type="NCBI Taxonomy" id="396268"/>
    <lineage>
        <taxon>Bacteria</taxon>
        <taxon>Bacillati</taxon>
        <taxon>Bacillota</taxon>
        <taxon>Bacilli</taxon>
        <taxon>Lactobacillales</taxon>
        <taxon>Lactobacillaceae</taxon>
        <taxon>Limosilactobacillus</taxon>
    </lineage>
</organism>
<dbReference type="Pfam" id="PF25888">
    <property type="entry name" value="WHD_DnaB"/>
    <property type="match status" value="1"/>
</dbReference>
<dbReference type="InterPro" id="IPR058660">
    <property type="entry name" value="WHD_DnaB"/>
</dbReference>
<dbReference type="AlphaFoldDB" id="A0A0R2IC91"/>
<dbReference type="STRING" id="396268.IV45_GL000203"/>
<dbReference type="Proteomes" id="UP000050934">
    <property type="component" value="Unassembled WGS sequence"/>
</dbReference>
<evidence type="ECO:0000259" key="3">
    <source>
        <dbReference type="Pfam" id="PF07261"/>
    </source>
</evidence>
<reference evidence="5 6" key="1">
    <citation type="journal article" date="2015" name="Genome Announc.">
        <title>Expanding the biotechnology potential of lactobacilli through comparative genomics of 213 strains and associated genera.</title>
        <authorList>
            <person name="Sun Z."/>
            <person name="Harris H.M."/>
            <person name="McCann A."/>
            <person name="Guo C."/>
            <person name="Argimon S."/>
            <person name="Zhang W."/>
            <person name="Yang X."/>
            <person name="Jeffery I.B."/>
            <person name="Cooney J.C."/>
            <person name="Kagawa T.F."/>
            <person name="Liu W."/>
            <person name="Song Y."/>
            <person name="Salvetti E."/>
            <person name="Wrobel A."/>
            <person name="Rasinkangas P."/>
            <person name="Parkhill J."/>
            <person name="Rea M.C."/>
            <person name="O'Sullivan O."/>
            <person name="Ritari J."/>
            <person name="Douillard F.P."/>
            <person name="Paul Ross R."/>
            <person name="Yang R."/>
            <person name="Briner A.E."/>
            <person name="Felis G.E."/>
            <person name="de Vos W.M."/>
            <person name="Barrangou R."/>
            <person name="Klaenhammer T.R."/>
            <person name="Caufield P.W."/>
            <person name="Cui Y."/>
            <person name="Zhang H."/>
            <person name="O'Toole P.W."/>
        </authorList>
    </citation>
    <scope>NUCLEOTIDE SEQUENCE [LARGE SCALE GENOMIC DNA]</scope>
    <source>
        <strain evidence="5 6">DSM 17896</strain>
    </source>
</reference>
<name>A0A0R2IC91_9LACO</name>
<dbReference type="RefSeq" id="WP_057740593.1">
    <property type="nucleotide sequence ID" value="NZ_JQBW01000006.1"/>
</dbReference>
<dbReference type="Pfam" id="PF07261">
    <property type="entry name" value="DnaB_2"/>
    <property type="match status" value="1"/>
</dbReference>
<feature type="compositionally biased region" description="Basic and acidic residues" evidence="2">
    <location>
        <begin position="443"/>
        <end position="466"/>
    </location>
</feature>
<evidence type="ECO:0000256" key="2">
    <source>
        <dbReference type="SAM" id="MobiDB-lite"/>
    </source>
</evidence>
<keyword evidence="6" id="KW-1185">Reference proteome</keyword>
<feature type="domain" description="Replicative helicase loading/DNA remodeling protein DnaB N-terminal winged helix" evidence="4">
    <location>
        <begin position="17"/>
        <end position="243"/>
    </location>
</feature>
<evidence type="ECO:0000256" key="1">
    <source>
        <dbReference type="ARBA" id="ARBA00093462"/>
    </source>
</evidence>
<feature type="domain" description="DnaB/C C-terminal" evidence="3">
    <location>
        <begin position="325"/>
        <end position="388"/>
    </location>
</feature>
<dbReference type="EMBL" id="JQBW01000006">
    <property type="protein sequence ID" value="KRN59165.1"/>
    <property type="molecule type" value="Genomic_DNA"/>
</dbReference>
<sequence>MTEQVALSPHTNYVVCAAPDFASFNLQTLIDFYQPIMSPHTLGLFLALRGQLTPNPLVTNAQPLSSLLLQVNAGWQQAKEGLSQLEGLRLLKSFRDAKDDVLFLELQRTLTPAEFIHDDLLSVLCLQMVGAEHFKQLSQQALQYQLDLSNYENITHSFFDVFKLDQNSQTINDPLIQNARDSLTKLVDHRVDKKQLPADDFDFHFLAQQLADQGVSKQELQKHKQLILTEHLVYGLDELSLAKLIARAVDLVSGKLDPQQFKYLVRAQANSSVPKSEPSQTDSTPSTAPSQATDDLSDQERSLVATCERMRPIDFLAQLKQQTGSGYISPAEKNTVERLVSNLNPAAVNVLIWYIIGERGNASLSANFADAIANNWLQQGVKDASSALKAAKNYQQNRQSLKRPHKTYYKKKAVHEQLPKWAQPGYKEQNEEASPEQAAAMRRLLEKGEQASHDSGKRGENNESSK</sequence>